<feature type="region of interest" description="Disordered" evidence="1">
    <location>
        <begin position="1"/>
        <end position="86"/>
    </location>
</feature>
<dbReference type="EMBL" id="JAAALK010000290">
    <property type="protein sequence ID" value="KAG8045407.1"/>
    <property type="molecule type" value="Genomic_DNA"/>
</dbReference>
<evidence type="ECO:0000313" key="3">
    <source>
        <dbReference type="Proteomes" id="UP000729402"/>
    </source>
</evidence>
<accession>A0A8J5UVV2</accession>
<sequence length="183" mass="19727">MRSSQSTDSRSGPFIPFSGASSSPEPPAGEDSASLSSSAVVATTDRRSRLAAGAGGHARAAGAGRQGRARRSVERTEPLGRGSRDLRCWKPSAEEDYRHWEPLTREDCLCRMMADARGNRRRRSGTIDAGKDRPATREGNGGVEVWRCLGAVESSSPLRTRRYPCPRAISELGRSIRSVAITA</sequence>
<reference evidence="2" key="2">
    <citation type="submission" date="2021-02" db="EMBL/GenBank/DDBJ databases">
        <authorList>
            <person name="Kimball J.A."/>
            <person name="Haas M.W."/>
            <person name="Macchietto M."/>
            <person name="Kono T."/>
            <person name="Duquette J."/>
            <person name="Shao M."/>
        </authorList>
    </citation>
    <scope>NUCLEOTIDE SEQUENCE</scope>
    <source>
        <tissue evidence="2">Fresh leaf tissue</tissue>
    </source>
</reference>
<proteinExistence type="predicted"/>
<evidence type="ECO:0000256" key="1">
    <source>
        <dbReference type="SAM" id="MobiDB-lite"/>
    </source>
</evidence>
<feature type="compositionally biased region" description="Polar residues" evidence="1">
    <location>
        <begin position="1"/>
        <end position="10"/>
    </location>
</feature>
<dbReference type="Proteomes" id="UP000729402">
    <property type="component" value="Unassembled WGS sequence"/>
</dbReference>
<protein>
    <submittedName>
        <fullName evidence="2">Uncharacterized protein</fullName>
    </submittedName>
</protein>
<dbReference type="AlphaFoldDB" id="A0A8J5UVV2"/>
<feature type="compositionally biased region" description="Basic and acidic residues" evidence="1">
    <location>
        <begin position="71"/>
        <end position="86"/>
    </location>
</feature>
<keyword evidence="3" id="KW-1185">Reference proteome</keyword>
<feature type="compositionally biased region" description="Low complexity" evidence="1">
    <location>
        <begin position="18"/>
        <end position="42"/>
    </location>
</feature>
<gene>
    <name evidence="2" type="ORF">GUJ93_ZPchr0008g13583</name>
</gene>
<evidence type="ECO:0000313" key="2">
    <source>
        <dbReference type="EMBL" id="KAG8045407.1"/>
    </source>
</evidence>
<reference evidence="2" key="1">
    <citation type="journal article" date="2021" name="bioRxiv">
        <title>Whole Genome Assembly and Annotation of Northern Wild Rice, Zizania palustris L., Supports a Whole Genome Duplication in the Zizania Genus.</title>
        <authorList>
            <person name="Haas M."/>
            <person name="Kono T."/>
            <person name="Macchietto M."/>
            <person name="Millas R."/>
            <person name="McGilp L."/>
            <person name="Shao M."/>
            <person name="Duquette J."/>
            <person name="Hirsch C.N."/>
            <person name="Kimball J."/>
        </authorList>
    </citation>
    <scope>NUCLEOTIDE SEQUENCE</scope>
    <source>
        <tissue evidence="2">Fresh leaf tissue</tissue>
    </source>
</reference>
<comment type="caution">
    <text evidence="2">The sequence shown here is derived from an EMBL/GenBank/DDBJ whole genome shotgun (WGS) entry which is preliminary data.</text>
</comment>
<organism evidence="2 3">
    <name type="scientific">Zizania palustris</name>
    <name type="common">Northern wild rice</name>
    <dbReference type="NCBI Taxonomy" id="103762"/>
    <lineage>
        <taxon>Eukaryota</taxon>
        <taxon>Viridiplantae</taxon>
        <taxon>Streptophyta</taxon>
        <taxon>Embryophyta</taxon>
        <taxon>Tracheophyta</taxon>
        <taxon>Spermatophyta</taxon>
        <taxon>Magnoliopsida</taxon>
        <taxon>Liliopsida</taxon>
        <taxon>Poales</taxon>
        <taxon>Poaceae</taxon>
        <taxon>BOP clade</taxon>
        <taxon>Oryzoideae</taxon>
        <taxon>Oryzeae</taxon>
        <taxon>Zizaniinae</taxon>
        <taxon>Zizania</taxon>
    </lineage>
</organism>
<name>A0A8J5UVV2_ZIZPA</name>